<dbReference type="OrthoDB" id="9800846at2"/>
<dbReference type="PANTHER" id="PTHR43377:SF1">
    <property type="entry name" value="BILIVERDIN REDUCTASE A"/>
    <property type="match status" value="1"/>
</dbReference>
<evidence type="ECO:0000313" key="2">
    <source>
        <dbReference type="EMBL" id="PJJ40857.1"/>
    </source>
</evidence>
<dbReference type="GO" id="GO:0000166">
    <property type="term" value="F:nucleotide binding"/>
    <property type="evidence" value="ECO:0007669"/>
    <property type="project" value="InterPro"/>
</dbReference>
<evidence type="ECO:0000259" key="1">
    <source>
        <dbReference type="Pfam" id="PF01408"/>
    </source>
</evidence>
<evidence type="ECO:0000313" key="3">
    <source>
        <dbReference type="Proteomes" id="UP000231134"/>
    </source>
</evidence>
<name>A0A2M9A5D5_9BACT</name>
<organism evidence="2 3">
    <name type="scientific">Hallerella succinigenes</name>
    <dbReference type="NCBI Taxonomy" id="1896222"/>
    <lineage>
        <taxon>Bacteria</taxon>
        <taxon>Pseudomonadati</taxon>
        <taxon>Fibrobacterota</taxon>
        <taxon>Fibrobacteria</taxon>
        <taxon>Fibrobacterales</taxon>
        <taxon>Fibrobacteraceae</taxon>
        <taxon>Hallerella</taxon>
    </lineage>
</organism>
<dbReference type="Proteomes" id="UP000231134">
    <property type="component" value="Unassembled WGS sequence"/>
</dbReference>
<dbReference type="PANTHER" id="PTHR43377">
    <property type="entry name" value="BILIVERDIN REDUCTASE A"/>
    <property type="match status" value="1"/>
</dbReference>
<dbReference type="InterPro" id="IPR051450">
    <property type="entry name" value="Gfo/Idh/MocA_Oxidoreductases"/>
</dbReference>
<dbReference type="AlphaFoldDB" id="A0A2M9A5D5"/>
<gene>
    <name evidence="2" type="ORF">BGX16_0807</name>
</gene>
<sequence>MATQRVGFILGSGRMGRLHQKRLEAFGVKTNMFDGAEACRAFLRNHQKYTTEPDTSYFVVIATPASSHYEYVKSALLFGFSVFAEKPLATSLADAEELIQLAKEQQKLLFVGHSECYSNAFQKTLPFLADMAKHDELESLSFVRYNLTSDRGRDVSMVWDIGIHDYALFYELKKSIPQTNWRKVRVTFDENRDAGYSMRMIYANFRGPEGKKPFWRLDLNPTHYATLKTHKNSIHIPTDKSTDAISNEQREFLHLLNLPLADRQRKMLQNLEMARFAVQTAELYSTSPNSPK</sequence>
<dbReference type="Pfam" id="PF01408">
    <property type="entry name" value="GFO_IDH_MocA"/>
    <property type="match status" value="1"/>
</dbReference>
<dbReference type="Gene3D" id="3.30.360.10">
    <property type="entry name" value="Dihydrodipicolinate Reductase, domain 2"/>
    <property type="match status" value="1"/>
</dbReference>
<keyword evidence="3" id="KW-1185">Reference proteome</keyword>
<reference evidence="2 3" key="1">
    <citation type="submission" date="2017-11" db="EMBL/GenBank/DDBJ databases">
        <title>Animal gut microbial communities from fecal samples from Wisconsin, USA.</title>
        <authorList>
            <person name="Neumann A."/>
        </authorList>
    </citation>
    <scope>NUCLEOTIDE SEQUENCE [LARGE SCALE GENOMIC DNA]</scope>
    <source>
        <strain evidence="2 3">UWS3</strain>
    </source>
</reference>
<protein>
    <submittedName>
        <fullName evidence="2">Oxidoreductase family protein</fullName>
    </submittedName>
</protein>
<dbReference type="InterPro" id="IPR036291">
    <property type="entry name" value="NAD(P)-bd_dom_sf"/>
</dbReference>
<dbReference type="EMBL" id="PGEX01000001">
    <property type="protein sequence ID" value="PJJ40857.1"/>
    <property type="molecule type" value="Genomic_DNA"/>
</dbReference>
<accession>A0A2M9A5D5</accession>
<comment type="caution">
    <text evidence="2">The sequence shown here is derived from an EMBL/GenBank/DDBJ whole genome shotgun (WGS) entry which is preliminary data.</text>
</comment>
<feature type="domain" description="Gfo/Idh/MocA-like oxidoreductase N-terminal" evidence="1">
    <location>
        <begin position="42"/>
        <end position="113"/>
    </location>
</feature>
<dbReference type="Gene3D" id="3.40.50.720">
    <property type="entry name" value="NAD(P)-binding Rossmann-like Domain"/>
    <property type="match status" value="1"/>
</dbReference>
<dbReference type="SUPFAM" id="SSF51735">
    <property type="entry name" value="NAD(P)-binding Rossmann-fold domains"/>
    <property type="match status" value="1"/>
</dbReference>
<proteinExistence type="predicted"/>
<dbReference type="InterPro" id="IPR000683">
    <property type="entry name" value="Gfo/Idh/MocA-like_OxRdtase_N"/>
</dbReference>
<dbReference type="RefSeq" id="WP_100424894.1">
    <property type="nucleotide sequence ID" value="NZ_PGEX01000001.1"/>
</dbReference>